<dbReference type="AlphaFoldDB" id="A0AA88Q5I5"/>
<dbReference type="PANTHER" id="PTHR35441:SF1">
    <property type="entry name" value="CIRCADIAN-ASSOCIATED TRANSCRIPTIONAL REPRESSOR"/>
    <property type="match status" value="1"/>
</dbReference>
<sequence length="383" mass="42319">MPSTESIFSQPSQDPLSSNNSYLFNDDETDVFLLEDRDKPYGIHSTQSDFSNRTVYSINISSVLSLSSSSSSVLGRSGSESEQGKNGRTKGHLLFTRKCLELQGYIRPLLELLNGLKKGRFDKGLSSFQQSIAMDRIQRIVGVLQKPHIGEKYLPTLLQIEMMLKLWFPQVTAQVSVTPNSADLSPQNISSHGSSNITPPHKHKDQLHIPVKKRRWSWSDTDSPSSSPPVVCKHSKLKSCEVQHQWPYVDGEEGSSETSSLSSNIIQSDQQFCETPKHKVTQWSGSRLTWVHIAPIFSPPKSDGIAKETGSGSALLPIFPLTSRSSPAMQDSFVSSTTPFTEPNKCQCHSVSLGTTSPLQECAKISPITMKPSNLVQQSPLQF</sequence>
<feature type="region of interest" description="Disordered" evidence="1">
    <location>
        <begin position="1"/>
        <end position="22"/>
    </location>
</feature>
<dbReference type="GO" id="GO:0005634">
    <property type="term" value="C:nucleus"/>
    <property type="evidence" value="ECO:0007669"/>
    <property type="project" value="TreeGrafter"/>
</dbReference>
<proteinExistence type="predicted"/>
<dbReference type="GO" id="GO:0032922">
    <property type="term" value="P:circadian regulation of gene expression"/>
    <property type="evidence" value="ECO:0007669"/>
    <property type="project" value="InterPro"/>
</dbReference>
<accession>A0AA88Q5I5</accession>
<dbReference type="EMBL" id="JAUYZG010000007">
    <property type="protein sequence ID" value="KAK2903396.1"/>
    <property type="molecule type" value="Genomic_DNA"/>
</dbReference>
<comment type="caution">
    <text evidence="2">The sequence shown here is derived from an EMBL/GenBank/DDBJ whole genome shotgun (WGS) entry which is preliminary data.</text>
</comment>
<dbReference type="GO" id="GO:0045892">
    <property type="term" value="P:negative regulation of DNA-templated transcription"/>
    <property type="evidence" value="ECO:0007669"/>
    <property type="project" value="TreeGrafter"/>
</dbReference>
<feature type="region of interest" description="Disordered" evidence="1">
    <location>
        <begin position="69"/>
        <end position="88"/>
    </location>
</feature>
<organism evidence="2 3">
    <name type="scientific">Cirrhinus molitorella</name>
    <name type="common">mud carp</name>
    <dbReference type="NCBI Taxonomy" id="172907"/>
    <lineage>
        <taxon>Eukaryota</taxon>
        <taxon>Metazoa</taxon>
        <taxon>Chordata</taxon>
        <taxon>Craniata</taxon>
        <taxon>Vertebrata</taxon>
        <taxon>Euteleostomi</taxon>
        <taxon>Actinopterygii</taxon>
        <taxon>Neopterygii</taxon>
        <taxon>Teleostei</taxon>
        <taxon>Ostariophysi</taxon>
        <taxon>Cypriniformes</taxon>
        <taxon>Cyprinidae</taxon>
        <taxon>Labeoninae</taxon>
        <taxon>Labeonini</taxon>
        <taxon>Cirrhinus</taxon>
    </lineage>
</organism>
<dbReference type="InterPro" id="IPR031373">
    <property type="entry name" value="Ciart"/>
</dbReference>
<feature type="region of interest" description="Disordered" evidence="1">
    <location>
        <begin position="183"/>
        <end position="208"/>
    </location>
</feature>
<evidence type="ECO:0000313" key="2">
    <source>
        <dbReference type="EMBL" id="KAK2903396.1"/>
    </source>
</evidence>
<dbReference type="Proteomes" id="UP001187343">
    <property type="component" value="Unassembled WGS sequence"/>
</dbReference>
<dbReference type="GO" id="GO:0000978">
    <property type="term" value="F:RNA polymerase II cis-regulatory region sequence-specific DNA binding"/>
    <property type="evidence" value="ECO:0007669"/>
    <property type="project" value="TreeGrafter"/>
</dbReference>
<protein>
    <recommendedName>
        <fullName evidence="4">Circadian associated repressor of transcription</fullName>
    </recommendedName>
</protein>
<dbReference type="PANTHER" id="PTHR35441">
    <property type="entry name" value="CIRCADIAN-ASSOCIATED TRANSCRIPTIONAL REPRESSOR"/>
    <property type="match status" value="1"/>
</dbReference>
<evidence type="ECO:0000256" key="1">
    <source>
        <dbReference type="SAM" id="MobiDB-lite"/>
    </source>
</evidence>
<reference evidence="2" key="1">
    <citation type="submission" date="2023-08" db="EMBL/GenBank/DDBJ databases">
        <title>Chromosome-level Genome Assembly of mud carp (Cirrhinus molitorella).</title>
        <authorList>
            <person name="Liu H."/>
        </authorList>
    </citation>
    <scope>NUCLEOTIDE SEQUENCE</scope>
    <source>
        <strain evidence="2">Prfri</strain>
        <tissue evidence="2">Muscle</tissue>
    </source>
</reference>
<feature type="compositionally biased region" description="Polar residues" evidence="1">
    <location>
        <begin position="183"/>
        <end position="198"/>
    </location>
</feature>
<gene>
    <name evidence="2" type="ORF">Q8A67_008109</name>
</gene>
<evidence type="ECO:0008006" key="4">
    <source>
        <dbReference type="Google" id="ProtNLM"/>
    </source>
</evidence>
<evidence type="ECO:0000313" key="3">
    <source>
        <dbReference type="Proteomes" id="UP001187343"/>
    </source>
</evidence>
<dbReference type="Pfam" id="PF15673">
    <property type="entry name" value="Ciart"/>
    <property type="match status" value="1"/>
</dbReference>
<feature type="compositionally biased region" description="Low complexity" evidence="1">
    <location>
        <begin position="69"/>
        <end position="81"/>
    </location>
</feature>
<name>A0AA88Q5I5_9TELE</name>
<keyword evidence="3" id="KW-1185">Reference proteome</keyword>